<accession>A0A1F5EXM6</accession>
<dbReference type="Proteomes" id="UP000177187">
    <property type="component" value="Unassembled WGS sequence"/>
</dbReference>
<comment type="caution">
    <text evidence="1">The sequence shown here is derived from an EMBL/GenBank/DDBJ whole genome shotgun (WGS) entry which is preliminary data.</text>
</comment>
<dbReference type="EMBL" id="MFAF01000131">
    <property type="protein sequence ID" value="OGD72117.1"/>
    <property type="molecule type" value="Genomic_DNA"/>
</dbReference>
<dbReference type="STRING" id="1817816.A2Y64_09300"/>
<proteinExistence type="predicted"/>
<evidence type="ECO:0000313" key="2">
    <source>
        <dbReference type="Proteomes" id="UP000177187"/>
    </source>
</evidence>
<name>A0A1F5EXM6_9BACT</name>
<evidence type="ECO:0000313" key="1">
    <source>
        <dbReference type="EMBL" id="OGD72117.1"/>
    </source>
</evidence>
<organism evidence="1 2">
    <name type="scientific">Candidatus Coatesbacteria bacterium RBG_13_66_14</name>
    <dbReference type="NCBI Taxonomy" id="1817816"/>
    <lineage>
        <taxon>Bacteria</taxon>
        <taxon>Candidatus Coatesiibacteriota</taxon>
    </lineage>
</organism>
<protein>
    <submittedName>
        <fullName evidence="1">Uncharacterized protein</fullName>
    </submittedName>
</protein>
<gene>
    <name evidence="1" type="ORF">A2Y64_09300</name>
</gene>
<dbReference type="AlphaFoldDB" id="A0A1F5EXM6"/>
<sequence length="196" mass="21993">MTEKNGPTGQQLKLLWLVAELLGDEQAEGLQRFLKESALHAVFFLASERGLLPYDTAPVLTNWHGDTRYACLSQEGIEDLGALEKRELLQRLELTGSHHGFFSAYRMTDAGRAEAARVPREITAALESLVRCACGDRWVYTTGKERVWRSCPRCGIEEEIGCLEIPKLPYTSVPRFPNLLGLGFPDEENASQRRLS</sequence>
<reference evidence="1 2" key="1">
    <citation type="journal article" date="2016" name="Nat. Commun.">
        <title>Thousands of microbial genomes shed light on interconnected biogeochemical processes in an aquifer system.</title>
        <authorList>
            <person name="Anantharaman K."/>
            <person name="Brown C.T."/>
            <person name="Hug L.A."/>
            <person name="Sharon I."/>
            <person name="Castelle C.J."/>
            <person name="Probst A.J."/>
            <person name="Thomas B.C."/>
            <person name="Singh A."/>
            <person name="Wilkins M.J."/>
            <person name="Karaoz U."/>
            <person name="Brodie E.L."/>
            <person name="Williams K.H."/>
            <person name="Hubbard S.S."/>
            <person name="Banfield J.F."/>
        </authorList>
    </citation>
    <scope>NUCLEOTIDE SEQUENCE [LARGE SCALE GENOMIC DNA]</scope>
</reference>